<comment type="caution">
    <text evidence="10">The sequence shown here is derived from an EMBL/GenBank/DDBJ whole genome shotgun (WGS) entry which is preliminary data.</text>
</comment>
<evidence type="ECO:0000256" key="3">
    <source>
        <dbReference type="ARBA" id="ARBA00022676"/>
    </source>
</evidence>
<dbReference type="PANTHER" id="PTHR33908">
    <property type="entry name" value="MANNOSYLTRANSFERASE YKCB-RELATED"/>
    <property type="match status" value="1"/>
</dbReference>
<dbReference type="GO" id="GO:0005886">
    <property type="term" value="C:plasma membrane"/>
    <property type="evidence" value="ECO:0007669"/>
    <property type="project" value="UniProtKB-SubCell"/>
</dbReference>
<feature type="transmembrane region" description="Helical" evidence="8">
    <location>
        <begin position="353"/>
        <end position="370"/>
    </location>
</feature>
<dbReference type="GO" id="GO:0016763">
    <property type="term" value="F:pentosyltransferase activity"/>
    <property type="evidence" value="ECO:0007669"/>
    <property type="project" value="TreeGrafter"/>
</dbReference>
<dbReference type="InterPro" id="IPR038731">
    <property type="entry name" value="RgtA/B/C-like"/>
</dbReference>
<feature type="transmembrane region" description="Helical" evidence="8">
    <location>
        <begin position="165"/>
        <end position="190"/>
    </location>
</feature>
<feature type="transmembrane region" description="Helical" evidence="8">
    <location>
        <begin position="85"/>
        <end position="104"/>
    </location>
</feature>
<reference evidence="10 11" key="1">
    <citation type="journal article" date="2015" name="Nature">
        <title>rRNA introns, odd ribosomes, and small enigmatic genomes across a large radiation of phyla.</title>
        <authorList>
            <person name="Brown C.T."/>
            <person name="Hug L.A."/>
            <person name="Thomas B.C."/>
            <person name="Sharon I."/>
            <person name="Castelle C.J."/>
            <person name="Singh A."/>
            <person name="Wilkins M.J."/>
            <person name="Williams K.H."/>
            <person name="Banfield J.F."/>
        </authorList>
    </citation>
    <scope>NUCLEOTIDE SEQUENCE [LARGE SCALE GENOMIC DNA]</scope>
</reference>
<feature type="transmembrane region" description="Helical" evidence="8">
    <location>
        <begin position="6"/>
        <end position="24"/>
    </location>
</feature>
<keyword evidence="6 8" id="KW-1133">Transmembrane helix</keyword>
<keyword evidence="5 8" id="KW-0812">Transmembrane</keyword>
<proteinExistence type="predicted"/>
<gene>
    <name evidence="10" type="ORF">UV61_C0002G0117</name>
</gene>
<protein>
    <recommendedName>
        <fullName evidence="9">Glycosyltransferase RgtA/B/C/D-like domain-containing protein</fullName>
    </recommendedName>
</protein>
<feature type="transmembrane region" description="Helical" evidence="8">
    <location>
        <begin position="116"/>
        <end position="135"/>
    </location>
</feature>
<organism evidence="10 11">
    <name type="scientific">Candidatus Gottesmanbacteria bacterium GW2011_GWB1_43_11</name>
    <dbReference type="NCBI Taxonomy" id="1618446"/>
    <lineage>
        <taxon>Bacteria</taxon>
        <taxon>Candidatus Gottesmaniibacteriota</taxon>
    </lineage>
</organism>
<evidence type="ECO:0000256" key="5">
    <source>
        <dbReference type="ARBA" id="ARBA00022692"/>
    </source>
</evidence>
<dbReference type="Pfam" id="PF13231">
    <property type="entry name" value="PMT_2"/>
    <property type="match status" value="1"/>
</dbReference>
<dbReference type="STRING" id="1618446.UV61_C0002G0117"/>
<feature type="transmembrane region" description="Helical" evidence="8">
    <location>
        <begin position="302"/>
        <end position="322"/>
    </location>
</feature>
<evidence type="ECO:0000256" key="8">
    <source>
        <dbReference type="SAM" id="Phobius"/>
    </source>
</evidence>
<dbReference type="PANTHER" id="PTHR33908:SF11">
    <property type="entry name" value="MEMBRANE PROTEIN"/>
    <property type="match status" value="1"/>
</dbReference>
<dbReference type="AlphaFoldDB" id="A0A0G1EWJ6"/>
<feature type="transmembrane region" description="Helical" evidence="8">
    <location>
        <begin position="263"/>
        <end position="290"/>
    </location>
</feature>
<name>A0A0G1EWJ6_9BACT</name>
<keyword evidence="2" id="KW-1003">Cell membrane</keyword>
<comment type="subcellular location">
    <subcellularLocation>
        <location evidence="1">Cell membrane</location>
        <topology evidence="1">Multi-pass membrane protein</topology>
    </subcellularLocation>
</comment>
<evidence type="ECO:0000256" key="7">
    <source>
        <dbReference type="ARBA" id="ARBA00023136"/>
    </source>
</evidence>
<feature type="domain" description="Glycosyltransferase RgtA/B/C/D-like" evidence="9">
    <location>
        <begin position="90"/>
        <end position="208"/>
    </location>
</feature>
<feature type="transmembrane region" description="Helical" evidence="8">
    <location>
        <begin position="328"/>
        <end position="346"/>
    </location>
</feature>
<evidence type="ECO:0000256" key="4">
    <source>
        <dbReference type="ARBA" id="ARBA00022679"/>
    </source>
</evidence>
<keyword evidence="3" id="KW-0328">Glycosyltransferase</keyword>
<evidence type="ECO:0000313" key="11">
    <source>
        <dbReference type="Proteomes" id="UP000034050"/>
    </source>
</evidence>
<keyword evidence="4" id="KW-0808">Transferase</keyword>
<evidence type="ECO:0000313" key="10">
    <source>
        <dbReference type="EMBL" id="KKS87396.1"/>
    </source>
</evidence>
<dbReference type="GO" id="GO:0009103">
    <property type="term" value="P:lipopolysaccharide biosynthetic process"/>
    <property type="evidence" value="ECO:0007669"/>
    <property type="project" value="UniProtKB-ARBA"/>
</dbReference>
<keyword evidence="7 8" id="KW-0472">Membrane</keyword>
<dbReference type="InterPro" id="IPR050297">
    <property type="entry name" value="LipidA_mod_glycosyltrf_83"/>
</dbReference>
<evidence type="ECO:0000256" key="1">
    <source>
        <dbReference type="ARBA" id="ARBA00004651"/>
    </source>
</evidence>
<dbReference type="Proteomes" id="UP000034050">
    <property type="component" value="Unassembled WGS sequence"/>
</dbReference>
<dbReference type="EMBL" id="LCFD01000002">
    <property type="protein sequence ID" value="KKS87396.1"/>
    <property type="molecule type" value="Genomic_DNA"/>
</dbReference>
<evidence type="ECO:0000259" key="9">
    <source>
        <dbReference type="Pfam" id="PF13231"/>
    </source>
</evidence>
<evidence type="ECO:0000256" key="2">
    <source>
        <dbReference type="ARBA" id="ARBA00022475"/>
    </source>
</evidence>
<feature type="transmembrane region" description="Helical" evidence="8">
    <location>
        <begin position="54"/>
        <end position="73"/>
    </location>
</feature>
<accession>A0A0G1EWJ6</accession>
<feature type="transmembrane region" description="Helical" evidence="8">
    <location>
        <begin position="202"/>
        <end position="222"/>
    </location>
</feature>
<evidence type="ECO:0000256" key="6">
    <source>
        <dbReference type="ARBA" id="ARBA00022989"/>
    </source>
</evidence>
<sequence length="503" mass="57792">MFKKYLPYIILFIILIIAAYLRLYRIGDYMGFLGDEGRDMLVVKRMIVDHKLTLLGPITSVGLMHLGPMYYYFMVPFLWAWRLDPTGPAVMVALFSLATILLIWKLSREFFDTKVAVIASLLYALSPLVITYSHSSWNPNILPFWALLTVYSLVKVMCEDRYRFLFVAGLAIGVALQLHYIALVFIPITLVCLGLKRFRIPLVYWLSLLFGGFVSSLPFLLFEVRHQFINTITVYEFVTRGGDAKSFGLTTVLYRFWDLTLRLFWRVVVIENARIATVVLLLTLGICFYLSKSNKYKPRRHGALIVLLIWYLVGIGLLSFYTGNIYDYYLMFAFPLPFLLVAIALSHLMKNKYGWLIAILVVGMLSYFELKQTPILAAPNRLVTQTKEIAQFILDKTSGKPYNFALIAYKNSDHAYRYFLEIMGTPPVVIENPKVDPNRKSVTDQLLVVCEEKVCQPLGHPLWEIAGFGRAEITDEWQVGLFKVFRLVHYLGENQPTVTDPLP</sequence>